<gene>
    <name evidence="1" type="ORF">LYSCAS_01990</name>
</gene>
<dbReference type="Proteomes" id="UP000681317">
    <property type="component" value="Chromosome"/>
</dbReference>
<accession>A0ABM7Q1X5</accession>
<dbReference type="Gene3D" id="3.30.2310.20">
    <property type="entry name" value="RelE-like"/>
    <property type="match status" value="1"/>
</dbReference>
<proteinExistence type="predicted"/>
<dbReference type="InterPro" id="IPR035093">
    <property type="entry name" value="RelE/ParE_toxin_dom_sf"/>
</dbReference>
<sequence>MSRHAGYVRADHELASLVDWCGSFSIFPHRGTLRDDVLPGLRVAHHRERTAVALRVDEAHARVAILAVYPRGRDVDAALQTIGA</sequence>
<name>A0ABM7Q1X5_9GAMM</name>
<organism evidence="1 2">
    <name type="scientific">Noviluteimonas caseinilytica</name>
    <dbReference type="NCBI Taxonomy" id="2675101"/>
    <lineage>
        <taxon>Bacteria</taxon>
        <taxon>Pseudomonadati</taxon>
        <taxon>Pseudomonadota</taxon>
        <taxon>Gammaproteobacteria</taxon>
        <taxon>Lysobacterales</taxon>
        <taxon>Lysobacteraceae</taxon>
        <taxon>Noviluteimonas</taxon>
    </lineage>
</organism>
<reference evidence="1 2" key="1">
    <citation type="submission" date="2021-03" db="EMBL/GenBank/DDBJ databases">
        <title>Complete Genome Sequences of Two Lysobacter Strains Isolated from Sea Water (Lysobacter caseinilyticus) and Soil (Lysobacter helvus) in South Korea.</title>
        <authorList>
            <person name="Watanabe Y."/>
            <person name="Arakawa K."/>
        </authorList>
    </citation>
    <scope>NUCLEOTIDE SEQUENCE [LARGE SCALE GENOMIC DNA]</scope>
    <source>
        <strain evidence="1 2">KVB24</strain>
    </source>
</reference>
<evidence type="ECO:0000313" key="1">
    <source>
        <dbReference type="EMBL" id="BCT91175.1"/>
    </source>
</evidence>
<dbReference type="EMBL" id="AP024545">
    <property type="protein sequence ID" value="BCT91175.1"/>
    <property type="molecule type" value="Genomic_DNA"/>
</dbReference>
<evidence type="ECO:0000313" key="2">
    <source>
        <dbReference type="Proteomes" id="UP000681317"/>
    </source>
</evidence>
<protein>
    <submittedName>
        <fullName evidence="1">Uncharacterized protein</fullName>
    </submittedName>
</protein>
<keyword evidence="2" id="KW-1185">Reference proteome</keyword>